<proteinExistence type="predicted"/>
<accession>A0A0E9SQI3</accession>
<organism evidence="1">
    <name type="scientific">Anguilla anguilla</name>
    <name type="common">European freshwater eel</name>
    <name type="synonym">Muraena anguilla</name>
    <dbReference type="NCBI Taxonomy" id="7936"/>
    <lineage>
        <taxon>Eukaryota</taxon>
        <taxon>Metazoa</taxon>
        <taxon>Chordata</taxon>
        <taxon>Craniata</taxon>
        <taxon>Vertebrata</taxon>
        <taxon>Euteleostomi</taxon>
        <taxon>Actinopterygii</taxon>
        <taxon>Neopterygii</taxon>
        <taxon>Teleostei</taxon>
        <taxon>Anguilliformes</taxon>
        <taxon>Anguillidae</taxon>
        <taxon>Anguilla</taxon>
    </lineage>
</organism>
<dbReference type="EMBL" id="GBXM01065819">
    <property type="protein sequence ID" value="JAH42758.1"/>
    <property type="molecule type" value="Transcribed_RNA"/>
</dbReference>
<protein>
    <submittedName>
        <fullName evidence="1">Uncharacterized protein</fullName>
    </submittedName>
</protein>
<name>A0A0E9SQI3_ANGAN</name>
<sequence length="40" mass="4310">MVKMAPRGLWCCRVPWAVVSVTVGSPAHVAVKQSSAPHCY</sequence>
<reference evidence="1" key="2">
    <citation type="journal article" date="2015" name="Fish Shellfish Immunol.">
        <title>Early steps in the European eel (Anguilla anguilla)-Vibrio vulnificus interaction in the gills: Role of the RtxA13 toxin.</title>
        <authorList>
            <person name="Callol A."/>
            <person name="Pajuelo D."/>
            <person name="Ebbesson L."/>
            <person name="Teles M."/>
            <person name="MacKenzie S."/>
            <person name="Amaro C."/>
        </authorList>
    </citation>
    <scope>NUCLEOTIDE SEQUENCE</scope>
</reference>
<evidence type="ECO:0000313" key="1">
    <source>
        <dbReference type="EMBL" id="JAH42758.1"/>
    </source>
</evidence>
<dbReference type="AlphaFoldDB" id="A0A0E9SQI3"/>
<reference evidence="1" key="1">
    <citation type="submission" date="2014-11" db="EMBL/GenBank/DDBJ databases">
        <authorList>
            <person name="Amaro Gonzalez C."/>
        </authorList>
    </citation>
    <scope>NUCLEOTIDE SEQUENCE</scope>
</reference>